<keyword evidence="3" id="KW-1185">Reference proteome</keyword>
<name>A0ABY4GAE4_9BACT</name>
<accession>A0ABY4GAE4</accession>
<gene>
    <name evidence="2" type="ORF">MUN86_08410</name>
</gene>
<protein>
    <submittedName>
        <fullName evidence="2">DUF2807 domain-containing protein</fullName>
    </submittedName>
</protein>
<evidence type="ECO:0000259" key="1">
    <source>
        <dbReference type="Pfam" id="PF10988"/>
    </source>
</evidence>
<dbReference type="Pfam" id="PF10988">
    <property type="entry name" value="DUF2807"/>
    <property type="match status" value="1"/>
</dbReference>
<dbReference type="Proteomes" id="UP000830401">
    <property type="component" value="Chromosome"/>
</dbReference>
<dbReference type="RefSeq" id="WP_245124082.1">
    <property type="nucleotide sequence ID" value="NZ_CP095061.1"/>
</dbReference>
<proteinExistence type="predicted"/>
<dbReference type="Gene3D" id="2.160.20.120">
    <property type="match status" value="1"/>
</dbReference>
<organism evidence="2 3">
    <name type="scientific">Hymenobacter volaticus</name>
    <dbReference type="NCBI Taxonomy" id="2932254"/>
    <lineage>
        <taxon>Bacteria</taxon>
        <taxon>Pseudomonadati</taxon>
        <taxon>Bacteroidota</taxon>
        <taxon>Cytophagia</taxon>
        <taxon>Cytophagales</taxon>
        <taxon>Hymenobacteraceae</taxon>
        <taxon>Hymenobacter</taxon>
    </lineage>
</organism>
<dbReference type="EMBL" id="CP095061">
    <property type="protein sequence ID" value="UOQ67866.1"/>
    <property type="molecule type" value="Genomic_DNA"/>
</dbReference>
<reference evidence="2" key="1">
    <citation type="submission" date="2022-04" db="EMBL/GenBank/DDBJ databases">
        <title>Hymenobacter sp. isolated from the air.</title>
        <authorList>
            <person name="Won M."/>
            <person name="Lee C.-M."/>
            <person name="Woen H.-Y."/>
            <person name="Kwon S.-W."/>
        </authorList>
    </citation>
    <scope>NUCLEOTIDE SEQUENCE</scope>
    <source>
        <strain evidence="2">5420S-77</strain>
    </source>
</reference>
<evidence type="ECO:0000313" key="2">
    <source>
        <dbReference type="EMBL" id="UOQ67866.1"/>
    </source>
</evidence>
<sequence length="255" mass="28329">MMIRIGYAPQVSGLRWVLRALLLAWPLTSCQDNDCLKSAGPVTTERRELTAFKELTATDNVNITLVPDTTTYAEVRTGSHLQEDLKLEVRNNHLYVSNESTCNWTRSYSVPHEVTLHVPELPDMSLYGQGNIRTEGQFQADTLFLHLKGAGDFDLDVNSKYLWIDQYELGDYRLHGQTNTLLLSGGGLGRFLATNLHIASYCYLDLSFYADGAIYLNTAGVLNGTHAGTSTIYYTGNPSQADIRITGKGKLVKTN</sequence>
<dbReference type="InterPro" id="IPR021255">
    <property type="entry name" value="DUF2807"/>
</dbReference>
<evidence type="ECO:0000313" key="3">
    <source>
        <dbReference type="Proteomes" id="UP000830401"/>
    </source>
</evidence>
<feature type="domain" description="Putative auto-transporter adhesin head GIN" evidence="1">
    <location>
        <begin position="51"/>
        <end position="238"/>
    </location>
</feature>